<dbReference type="OMA" id="YLDARIH"/>
<feature type="compositionally biased region" description="Polar residues" evidence="1">
    <location>
        <begin position="525"/>
        <end position="541"/>
    </location>
</feature>
<dbReference type="eggNOG" id="ENOG502SUGA">
    <property type="taxonomic scope" value="Eukaryota"/>
</dbReference>
<evidence type="ECO:0008006" key="4">
    <source>
        <dbReference type="Google" id="ProtNLM"/>
    </source>
</evidence>
<dbReference type="PhylomeDB" id="B8LX56"/>
<organism evidence="2 3">
    <name type="scientific">Talaromyces stipitatus (strain ATCC 10500 / CBS 375.48 / QM 6759 / NRRL 1006)</name>
    <name type="common">Penicillium stipitatum</name>
    <dbReference type="NCBI Taxonomy" id="441959"/>
    <lineage>
        <taxon>Eukaryota</taxon>
        <taxon>Fungi</taxon>
        <taxon>Dikarya</taxon>
        <taxon>Ascomycota</taxon>
        <taxon>Pezizomycotina</taxon>
        <taxon>Eurotiomycetes</taxon>
        <taxon>Eurotiomycetidae</taxon>
        <taxon>Eurotiales</taxon>
        <taxon>Trichocomaceae</taxon>
        <taxon>Talaromyces</taxon>
        <taxon>Talaromyces sect. Talaromyces</taxon>
    </lineage>
</organism>
<feature type="region of interest" description="Disordered" evidence="1">
    <location>
        <begin position="418"/>
        <end position="594"/>
    </location>
</feature>
<dbReference type="RefSeq" id="XP_002340093.1">
    <property type="nucleotide sequence ID" value="XM_002340052.1"/>
</dbReference>
<dbReference type="VEuPathDB" id="FungiDB:TSTA_061940"/>
<dbReference type="InParanoid" id="B8LX56"/>
<gene>
    <name evidence="2" type="ORF">TSTA_061940</name>
</gene>
<dbReference type="AlphaFoldDB" id="B8LX56"/>
<feature type="compositionally biased region" description="Basic and acidic residues" evidence="1">
    <location>
        <begin position="426"/>
        <end position="444"/>
    </location>
</feature>
<accession>B8LX56</accession>
<sequence length="612" mass="72115">MATSGRKLYACEVAAYSDMELDRFLEEIRDSGAICVDIEDPENLPQLFYQRLRDRWLRAPDAVKAESRPLNLDQVTARLLEKQDNKLSPRSSTSSTEAGDEENEYNEDLKHEKESYHILVNDGCRPWYSIDHFDDVTKNPEEHRDKLWLWRSYDDQWRVFGSQLGRWQVFRKYQRYAREQKVENERTLCIAAQNYTTWEEFTERCPAFYLNDPERERFGFPEYIKALEDRLIRHGFTRKFQLDDDPHRQDRLTTWIEYLGYEYGEYDRCVNLMKRLQRQYDESWKMLIDSEILRPEETEEHINDITSAFQRQHEESQTEESVESALSAIMSAQQAITNSRQSLAAAQSKLATAIQNRSFIKKRNDLISRFKRNTENYRIAKHEAGRYDTLLQWMLQQVPLIELEISQSKAIEKIPDCRGQKKSLKRGPDEVSEHPKRQKCDNDLRSWVPTTTSSASQERGRERGGERSKRTHLHHTFIDESSSTLTSEPCGSTTARGERGERLRRSARIHQQTRLDSGKKPHIANGSNKLRQTRNKQQYYSDRQIAAHQGSRSRRRCQFKKLPVSQRHSRDGNPNEAGILLPKRRYGNQSQLVNPLRRSERLRNRADRCCEG</sequence>
<feature type="compositionally biased region" description="Polar residues" evidence="1">
    <location>
        <begin position="88"/>
        <end position="97"/>
    </location>
</feature>
<dbReference type="Proteomes" id="UP000001745">
    <property type="component" value="Unassembled WGS sequence"/>
</dbReference>
<keyword evidence="3" id="KW-1185">Reference proteome</keyword>
<feature type="compositionally biased region" description="Basic and acidic residues" evidence="1">
    <location>
        <begin position="458"/>
        <end position="468"/>
    </location>
</feature>
<proteinExistence type="predicted"/>
<dbReference type="EMBL" id="EQ962652">
    <property type="protein sequence ID" value="EED22706.1"/>
    <property type="molecule type" value="Genomic_DNA"/>
</dbReference>
<feature type="compositionally biased region" description="Polar residues" evidence="1">
    <location>
        <begin position="479"/>
        <end position="495"/>
    </location>
</feature>
<feature type="region of interest" description="Disordered" evidence="1">
    <location>
        <begin position="83"/>
        <end position="108"/>
    </location>
</feature>
<name>B8LX56_TALSN</name>
<evidence type="ECO:0000256" key="1">
    <source>
        <dbReference type="SAM" id="MobiDB-lite"/>
    </source>
</evidence>
<protein>
    <recommendedName>
        <fullName evidence="4">Ankyrin 2,3/unc44</fullName>
    </recommendedName>
</protein>
<evidence type="ECO:0000313" key="2">
    <source>
        <dbReference type="EMBL" id="EED22706.1"/>
    </source>
</evidence>
<dbReference type="OrthoDB" id="4188629at2759"/>
<dbReference type="HOGENOM" id="CLU_446313_0_0_1"/>
<reference evidence="3" key="1">
    <citation type="journal article" date="2015" name="Genome Announc.">
        <title>Genome sequence of the AIDS-associated pathogen Penicillium marneffei (ATCC18224) and its near taxonomic relative Talaromyces stipitatus (ATCC10500).</title>
        <authorList>
            <person name="Nierman W.C."/>
            <person name="Fedorova-Abrams N.D."/>
            <person name="Andrianopoulos A."/>
        </authorList>
    </citation>
    <scope>NUCLEOTIDE SEQUENCE [LARGE SCALE GENOMIC DNA]</scope>
    <source>
        <strain evidence="3">ATCC 10500 / CBS 375.48 / QM 6759 / NRRL 1006</strain>
    </source>
</reference>
<evidence type="ECO:0000313" key="3">
    <source>
        <dbReference type="Proteomes" id="UP000001745"/>
    </source>
</evidence>
<dbReference type="STRING" id="441959.B8LX56"/>
<feature type="compositionally biased region" description="Polar residues" evidence="1">
    <location>
        <begin position="448"/>
        <end position="457"/>
    </location>
</feature>
<dbReference type="GeneID" id="8105632"/>